<keyword evidence="4" id="KW-1185">Reference proteome</keyword>
<comment type="caution">
    <text evidence="3">The sequence shown here is derived from an EMBL/GenBank/DDBJ whole genome shotgun (WGS) entry which is preliminary data.</text>
</comment>
<protein>
    <submittedName>
        <fullName evidence="3">Metal-dependent phosphoesterase TrpH</fullName>
    </submittedName>
</protein>
<dbReference type="EMBL" id="JAUSUF010000004">
    <property type="protein sequence ID" value="MDQ0149722.1"/>
    <property type="molecule type" value="Genomic_DNA"/>
</dbReference>
<name>A0ABT9UTR7_9FIRM</name>
<organism evidence="3 4">
    <name type="scientific">Eubacterium multiforme</name>
    <dbReference type="NCBI Taxonomy" id="83339"/>
    <lineage>
        <taxon>Bacteria</taxon>
        <taxon>Bacillati</taxon>
        <taxon>Bacillota</taxon>
        <taxon>Clostridia</taxon>
        <taxon>Eubacteriales</taxon>
        <taxon>Eubacteriaceae</taxon>
        <taxon>Eubacterium</taxon>
    </lineage>
</organism>
<evidence type="ECO:0000313" key="4">
    <source>
        <dbReference type="Proteomes" id="UP001228504"/>
    </source>
</evidence>
<feature type="domain" description="Polymerase/histidinol phosphatase N-terminal" evidence="2">
    <location>
        <begin position="4"/>
        <end position="67"/>
    </location>
</feature>
<dbReference type="CDD" id="cd07438">
    <property type="entry name" value="PHP_HisPPase_AMP"/>
    <property type="match status" value="1"/>
</dbReference>
<dbReference type="InterPro" id="IPR004013">
    <property type="entry name" value="PHP_dom"/>
</dbReference>
<evidence type="ECO:0000313" key="3">
    <source>
        <dbReference type="EMBL" id="MDQ0149722.1"/>
    </source>
</evidence>
<sequence>MKYADLHIHSTFSDGNLTPEQILKEAEKKGIKYISITDHDSIDSQYITKKDNNDTVVIPGIELSSEIDEFEIHILGYFIDIENKNLNEIINKVKKARINRVKSIVEKLKNEDIILNIDEIIKDNSSVGRAHIANEIVKKGYEKNYKSAFLKYLLKGKPAYVKGEKLSYKEALKVITDSNGIAVLAHPGKIYKSMAVEKIIRELKCYGLRGIEVYHPSHTKEQMNLFNNLSKKYKLLVTGGSDFHNDSNKDMKIGFQGINEKLLNILISSNKC</sequence>
<dbReference type="PANTHER" id="PTHR42924">
    <property type="entry name" value="EXONUCLEASE"/>
    <property type="match status" value="1"/>
</dbReference>
<dbReference type="InterPro" id="IPR016195">
    <property type="entry name" value="Pol/histidinol_Pase-like"/>
</dbReference>
<evidence type="ECO:0000259" key="2">
    <source>
        <dbReference type="SMART" id="SM00481"/>
    </source>
</evidence>
<evidence type="ECO:0000256" key="1">
    <source>
        <dbReference type="SAM" id="Coils"/>
    </source>
</evidence>
<dbReference type="InterPro" id="IPR003141">
    <property type="entry name" value="Pol/His_phosphatase_N"/>
</dbReference>
<gene>
    <name evidence="3" type="ORF">J2S18_001653</name>
</gene>
<dbReference type="SMART" id="SM00481">
    <property type="entry name" value="POLIIIAc"/>
    <property type="match status" value="1"/>
</dbReference>
<dbReference type="Gene3D" id="1.10.150.650">
    <property type="match status" value="1"/>
</dbReference>
<proteinExistence type="predicted"/>
<accession>A0ABT9UTR7</accession>
<dbReference type="InterPro" id="IPR052018">
    <property type="entry name" value="PHP_domain"/>
</dbReference>
<dbReference type="PANTHER" id="PTHR42924:SF3">
    <property type="entry name" value="POLYMERASE_HISTIDINOL PHOSPHATASE N-TERMINAL DOMAIN-CONTAINING PROTEIN"/>
    <property type="match status" value="1"/>
</dbReference>
<reference evidence="3 4" key="1">
    <citation type="submission" date="2023-07" db="EMBL/GenBank/DDBJ databases">
        <title>Genomic Encyclopedia of Type Strains, Phase IV (KMG-IV): sequencing the most valuable type-strain genomes for metagenomic binning, comparative biology and taxonomic classification.</title>
        <authorList>
            <person name="Goeker M."/>
        </authorList>
    </citation>
    <scope>NUCLEOTIDE SEQUENCE [LARGE SCALE GENOMIC DNA]</scope>
    <source>
        <strain evidence="3 4">DSM 20694</strain>
    </source>
</reference>
<dbReference type="Gene3D" id="3.20.20.140">
    <property type="entry name" value="Metal-dependent hydrolases"/>
    <property type="match status" value="1"/>
</dbReference>
<keyword evidence="1" id="KW-0175">Coiled coil</keyword>
<dbReference type="Proteomes" id="UP001228504">
    <property type="component" value="Unassembled WGS sequence"/>
</dbReference>
<dbReference type="SUPFAM" id="SSF89550">
    <property type="entry name" value="PHP domain-like"/>
    <property type="match status" value="1"/>
</dbReference>
<dbReference type="RefSeq" id="WP_307485524.1">
    <property type="nucleotide sequence ID" value="NZ_JAUSUF010000004.1"/>
</dbReference>
<feature type="coiled-coil region" evidence="1">
    <location>
        <begin position="79"/>
        <end position="111"/>
    </location>
</feature>
<dbReference type="Pfam" id="PF02811">
    <property type="entry name" value="PHP"/>
    <property type="match status" value="1"/>
</dbReference>